<evidence type="ECO:0000313" key="1">
    <source>
        <dbReference type="EMBL" id="STZ57250.1"/>
    </source>
</evidence>
<reference evidence="1 2" key="1">
    <citation type="submission" date="2018-06" db="EMBL/GenBank/DDBJ databases">
        <authorList>
            <consortium name="Pathogen Informatics"/>
            <person name="Doyle S."/>
        </authorList>
    </citation>
    <scope>NUCLEOTIDE SEQUENCE [LARGE SCALE GENOMIC DNA]</scope>
    <source>
        <strain evidence="1 2">NCTC10821</strain>
    </source>
</reference>
<organism evidence="1 2">
    <name type="scientific">Mycolicibacterium tokaiense</name>
    <dbReference type="NCBI Taxonomy" id="39695"/>
    <lineage>
        <taxon>Bacteria</taxon>
        <taxon>Bacillati</taxon>
        <taxon>Actinomycetota</taxon>
        <taxon>Actinomycetes</taxon>
        <taxon>Mycobacteriales</taxon>
        <taxon>Mycobacteriaceae</taxon>
        <taxon>Mycolicibacterium</taxon>
    </lineage>
</organism>
<accession>A0A378T9G9</accession>
<protein>
    <submittedName>
        <fullName evidence="1">LppW protein</fullName>
    </submittedName>
</protein>
<evidence type="ECO:0000313" key="2">
    <source>
        <dbReference type="Proteomes" id="UP000254978"/>
    </source>
</evidence>
<keyword evidence="2" id="KW-1185">Reference proteome</keyword>
<sequence length="46" mass="4960">MHLSTGVLSADRRYIMVIYALQPVGAEAARETITAAVRAVFPTGRV</sequence>
<dbReference type="Proteomes" id="UP000254978">
    <property type="component" value="Unassembled WGS sequence"/>
</dbReference>
<name>A0A378T9G9_9MYCO</name>
<proteinExistence type="predicted"/>
<dbReference type="AlphaFoldDB" id="A0A378T9G9"/>
<gene>
    <name evidence="1" type="ORF">NCTC10821_00748</name>
</gene>
<dbReference type="EMBL" id="UGQT01000001">
    <property type="protein sequence ID" value="STZ57250.1"/>
    <property type="molecule type" value="Genomic_DNA"/>
</dbReference>